<dbReference type="RefSeq" id="WP_387725887.1">
    <property type="nucleotide sequence ID" value="NZ_JBIAPI010000016.1"/>
</dbReference>
<reference evidence="3 4" key="1">
    <citation type="submission" date="2024-10" db="EMBL/GenBank/DDBJ databases">
        <title>The Natural Products Discovery Center: Release of the First 8490 Sequenced Strains for Exploring Actinobacteria Biosynthetic Diversity.</title>
        <authorList>
            <person name="Kalkreuter E."/>
            <person name="Kautsar S.A."/>
            <person name="Yang D."/>
            <person name="Bader C.D."/>
            <person name="Teijaro C.N."/>
            <person name="Fluegel L."/>
            <person name="Davis C.M."/>
            <person name="Simpson J.R."/>
            <person name="Lauterbach L."/>
            <person name="Steele A.D."/>
            <person name="Gui C."/>
            <person name="Meng S."/>
            <person name="Li G."/>
            <person name="Viehrig K."/>
            <person name="Ye F."/>
            <person name="Su P."/>
            <person name="Kiefer A.F."/>
            <person name="Nichols A."/>
            <person name="Cepeda A.J."/>
            <person name="Yan W."/>
            <person name="Fan B."/>
            <person name="Jiang Y."/>
            <person name="Adhikari A."/>
            <person name="Zheng C.-J."/>
            <person name="Schuster L."/>
            <person name="Cowan T.M."/>
            <person name="Smanski M.J."/>
            <person name="Chevrette M.G."/>
            <person name="De Carvalho L.P.S."/>
            <person name="Shen B."/>
        </authorList>
    </citation>
    <scope>NUCLEOTIDE SEQUENCE [LARGE SCALE GENOMIC DNA]</scope>
    <source>
        <strain evidence="3 4">NPDC003040</strain>
    </source>
</reference>
<evidence type="ECO:0000256" key="1">
    <source>
        <dbReference type="SAM" id="MobiDB-lite"/>
    </source>
</evidence>
<gene>
    <name evidence="3" type="ORF">ACFYV7_38825</name>
</gene>
<sequence>MSATASGQHQHGRQGHWPPTQPPSAYPSPPAGRGKPLLIVAGVVGSVVMLLIGVVIGFVARDRDSVGIPTDASPTTRQGPITYSMSAITNACDLVDPTPLTKWASAPRLDPDHEETPQSGKFGVLRCGVYYGNSTGDKFPMNTAEISVRADVTDGSAARKYDNWKRTTADLADDGSVVTSGEFTGVGTQGYWQFEADNFGGIVDSKYVICVWDGGVAVQVTIDLSREKESPAVDRDELDAVARSQARKVLDGLRQK</sequence>
<organism evidence="3 4">
    <name type="scientific">Nocardia suismassiliense</name>
    <dbReference type="NCBI Taxonomy" id="2077092"/>
    <lineage>
        <taxon>Bacteria</taxon>
        <taxon>Bacillati</taxon>
        <taxon>Actinomycetota</taxon>
        <taxon>Actinomycetes</taxon>
        <taxon>Mycobacteriales</taxon>
        <taxon>Nocardiaceae</taxon>
        <taxon>Nocardia</taxon>
    </lineage>
</organism>
<proteinExistence type="predicted"/>
<keyword evidence="4" id="KW-1185">Reference proteome</keyword>
<evidence type="ECO:0008006" key="5">
    <source>
        <dbReference type="Google" id="ProtNLM"/>
    </source>
</evidence>
<feature type="transmembrane region" description="Helical" evidence="2">
    <location>
        <begin position="37"/>
        <end position="60"/>
    </location>
</feature>
<comment type="caution">
    <text evidence="3">The sequence shown here is derived from an EMBL/GenBank/DDBJ whole genome shotgun (WGS) entry which is preliminary data.</text>
</comment>
<evidence type="ECO:0000313" key="4">
    <source>
        <dbReference type="Proteomes" id="UP001601948"/>
    </source>
</evidence>
<feature type="region of interest" description="Disordered" evidence="1">
    <location>
        <begin position="1"/>
        <end position="30"/>
    </location>
</feature>
<feature type="compositionally biased region" description="Pro residues" evidence="1">
    <location>
        <begin position="19"/>
        <end position="30"/>
    </location>
</feature>
<evidence type="ECO:0000313" key="3">
    <source>
        <dbReference type="EMBL" id="MFF3228803.1"/>
    </source>
</evidence>
<dbReference type="EMBL" id="JBIAPI010000016">
    <property type="protein sequence ID" value="MFF3228803.1"/>
    <property type="molecule type" value="Genomic_DNA"/>
</dbReference>
<keyword evidence="2" id="KW-1133">Transmembrane helix</keyword>
<name>A0ABW6R5K9_9NOCA</name>
<keyword evidence="2" id="KW-0472">Membrane</keyword>
<evidence type="ECO:0000256" key="2">
    <source>
        <dbReference type="SAM" id="Phobius"/>
    </source>
</evidence>
<protein>
    <recommendedName>
        <fullName evidence="5">DUF3558 domain-containing protein</fullName>
    </recommendedName>
</protein>
<dbReference type="Proteomes" id="UP001601948">
    <property type="component" value="Unassembled WGS sequence"/>
</dbReference>
<accession>A0ABW6R5K9</accession>
<keyword evidence="2" id="KW-0812">Transmembrane</keyword>